<dbReference type="GO" id="GO:0046872">
    <property type="term" value="F:metal ion binding"/>
    <property type="evidence" value="ECO:0007669"/>
    <property type="project" value="UniProtKB-KW"/>
</dbReference>
<organism evidence="5 6">
    <name type="scientific">Hydrogenimonas thermophila</name>
    <dbReference type="NCBI Taxonomy" id="223786"/>
    <lineage>
        <taxon>Bacteria</taxon>
        <taxon>Pseudomonadati</taxon>
        <taxon>Campylobacterota</taxon>
        <taxon>Epsilonproteobacteria</taxon>
        <taxon>Campylobacterales</taxon>
        <taxon>Hydrogenimonadaceae</taxon>
        <taxon>Hydrogenimonas</taxon>
    </lineage>
</organism>
<keyword evidence="6" id="KW-1185">Reference proteome</keyword>
<dbReference type="EMBL" id="FOXB01000018">
    <property type="protein sequence ID" value="SFP40135.1"/>
    <property type="molecule type" value="Genomic_DNA"/>
</dbReference>
<feature type="domain" description="4Fe-4S ferredoxin-type" evidence="4">
    <location>
        <begin position="35"/>
        <end position="71"/>
    </location>
</feature>
<accession>A0A1I5Q1P4</accession>
<dbReference type="Pfam" id="PF12838">
    <property type="entry name" value="Fer4_7"/>
    <property type="match status" value="1"/>
</dbReference>
<feature type="domain" description="4Fe-4S ferredoxin-type" evidence="4">
    <location>
        <begin position="1"/>
        <end position="29"/>
    </location>
</feature>
<reference evidence="5 6" key="1">
    <citation type="submission" date="2016-10" db="EMBL/GenBank/DDBJ databases">
        <authorList>
            <person name="de Groot N.N."/>
        </authorList>
    </citation>
    <scope>NUCLEOTIDE SEQUENCE [LARGE SCALE GENOMIC DNA]</scope>
    <source>
        <strain evidence="5 6">EP1-55-1</strain>
    </source>
</reference>
<dbReference type="Gene3D" id="3.30.70.20">
    <property type="match status" value="1"/>
</dbReference>
<evidence type="ECO:0000256" key="3">
    <source>
        <dbReference type="ARBA" id="ARBA00023014"/>
    </source>
</evidence>
<dbReference type="InterPro" id="IPR017896">
    <property type="entry name" value="4Fe4S_Fe-S-bd"/>
</dbReference>
<evidence type="ECO:0000313" key="6">
    <source>
        <dbReference type="Proteomes" id="UP000199227"/>
    </source>
</evidence>
<name>A0A1I5Q1P4_9BACT</name>
<evidence type="ECO:0000259" key="4">
    <source>
        <dbReference type="PROSITE" id="PS51379"/>
    </source>
</evidence>
<evidence type="ECO:0000256" key="1">
    <source>
        <dbReference type="ARBA" id="ARBA00022723"/>
    </source>
</evidence>
<dbReference type="STRING" id="223786.SAMN05216234_1187"/>
<keyword evidence="3" id="KW-0411">Iron-sulfur</keyword>
<dbReference type="GO" id="GO:0051536">
    <property type="term" value="F:iron-sulfur cluster binding"/>
    <property type="evidence" value="ECO:0007669"/>
    <property type="project" value="UniProtKB-KW"/>
</dbReference>
<evidence type="ECO:0000313" key="5">
    <source>
        <dbReference type="EMBL" id="SFP40135.1"/>
    </source>
</evidence>
<dbReference type="AlphaFoldDB" id="A0A1I5Q1P4"/>
<dbReference type="RefSeq" id="WP_092912437.1">
    <property type="nucleotide sequence ID" value="NZ_CP136592.1"/>
</dbReference>
<keyword evidence="2" id="KW-0408">Iron</keyword>
<dbReference type="InterPro" id="IPR017900">
    <property type="entry name" value="4Fe4S_Fe_S_CS"/>
</dbReference>
<protein>
    <submittedName>
        <fullName evidence="5">4Fe-4S dicluster domain-containing protein</fullName>
    </submittedName>
</protein>
<evidence type="ECO:0000256" key="2">
    <source>
        <dbReference type="ARBA" id="ARBA00023004"/>
    </source>
</evidence>
<proteinExistence type="predicted"/>
<dbReference type="OrthoDB" id="9803397at2"/>
<sequence>MAVLITDTCINCGACIDECPVEAIVDDEDNPTGEEIYYVYPDKCVECVGYHDEPACATACPTEGCIVWDACVDGTTCRDDISAEARSEHQPVVE</sequence>
<dbReference type="PROSITE" id="PS51379">
    <property type="entry name" value="4FE4S_FER_2"/>
    <property type="match status" value="2"/>
</dbReference>
<keyword evidence="1" id="KW-0479">Metal-binding</keyword>
<dbReference type="SUPFAM" id="SSF54862">
    <property type="entry name" value="4Fe-4S ferredoxins"/>
    <property type="match status" value="1"/>
</dbReference>
<dbReference type="Proteomes" id="UP000199227">
    <property type="component" value="Unassembled WGS sequence"/>
</dbReference>
<dbReference type="PROSITE" id="PS00198">
    <property type="entry name" value="4FE4S_FER_1"/>
    <property type="match status" value="1"/>
</dbReference>
<gene>
    <name evidence="5" type="ORF">SAMN05216234_1187</name>
</gene>